<sequence>MLATSVALAASVHFKGGPNAGPSFRDTGLTLRASGALAGLGNEDLVIRLVATGDVTATCTNPSGTTQPPGQNPAEVVLTGFQPIPASEIKNGNVSFDVRTEAPDTPIPGAPDCPNLKWREDIQDVSFTSAVLTVEQPEGNVVLELDCTFPGGTDDGAVVCG</sequence>
<reference evidence="1" key="1">
    <citation type="submission" date="2022-11" db="EMBL/GenBank/DDBJ databases">
        <title>Minimal conservation of predation-associated metabolite biosynthetic gene clusters underscores biosynthetic potential of Myxococcota including descriptions for ten novel species: Archangium lansinium sp. nov., Myxococcus landrumus sp. nov., Nannocystis bai.</title>
        <authorList>
            <person name="Ahearne A."/>
            <person name="Stevens C."/>
            <person name="Phillips K."/>
        </authorList>
    </citation>
    <scope>NUCLEOTIDE SEQUENCE</scope>
    <source>
        <strain evidence="1">Na p29</strain>
    </source>
</reference>
<keyword evidence="2" id="KW-1185">Reference proteome</keyword>
<organism evidence="1 2">
    <name type="scientific">Nannocystis pusilla</name>
    <dbReference type="NCBI Taxonomy" id="889268"/>
    <lineage>
        <taxon>Bacteria</taxon>
        <taxon>Pseudomonadati</taxon>
        <taxon>Myxococcota</taxon>
        <taxon>Polyangia</taxon>
        <taxon>Nannocystales</taxon>
        <taxon>Nannocystaceae</taxon>
        <taxon>Nannocystis</taxon>
    </lineage>
</organism>
<dbReference type="AlphaFoldDB" id="A0A9X3EQN3"/>
<comment type="caution">
    <text evidence="1">The sequence shown here is derived from an EMBL/GenBank/DDBJ whole genome shotgun (WGS) entry which is preliminary data.</text>
</comment>
<accession>A0A9X3EQN3</accession>
<evidence type="ECO:0000313" key="2">
    <source>
        <dbReference type="Proteomes" id="UP001150924"/>
    </source>
</evidence>
<name>A0A9X3EQN3_9BACT</name>
<evidence type="ECO:0000313" key="1">
    <source>
        <dbReference type="EMBL" id="MCY1008347.1"/>
    </source>
</evidence>
<dbReference type="RefSeq" id="WP_267770979.1">
    <property type="nucleotide sequence ID" value="NZ_JAPNKE010000002.1"/>
</dbReference>
<dbReference type="Proteomes" id="UP001150924">
    <property type="component" value="Unassembled WGS sequence"/>
</dbReference>
<dbReference type="EMBL" id="JAPNKE010000002">
    <property type="protein sequence ID" value="MCY1008347.1"/>
    <property type="molecule type" value="Genomic_DNA"/>
</dbReference>
<proteinExistence type="predicted"/>
<protein>
    <submittedName>
        <fullName evidence="1">Uncharacterized protein</fullName>
    </submittedName>
</protein>
<gene>
    <name evidence="1" type="ORF">OV079_22870</name>
</gene>